<accession>A0A2V3J554</accession>
<evidence type="ECO:0000313" key="2">
    <source>
        <dbReference type="EMBL" id="PXF49535.1"/>
    </source>
</evidence>
<dbReference type="InterPro" id="IPR036249">
    <property type="entry name" value="Thioredoxin-like_sf"/>
</dbReference>
<dbReference type="SUPFAM" id="SSF47616">
    <property type="entry name" value="GST C-terminal domain-like"/>
    <property type="match status" value="1"/>
</dbReference>
<dbReference type="Gene3D" id="3.40.30.10">
    <property type="entry name" value="Glutaredoxin"/>
    <property type="match status" value="1"/>
</dbReference>
<organism evidence="2 3">
    <name type="scientific">Gracilariopsis chorda</name>
    <dbReference type="NCBI Taxonomy" id="448386"/>
    <lineage>
        <taxon>Eukaryota</taxon>
        <taxon>Rhodophyta</taxon>
        <taxon>Florideophyceae</taxon>
        <taxon>Rhodymeniophycidae</taxon>
        <taxon>Gracilariales</taxon>
        <taxon>Gracilariaceae</taxon>
        <taxon>Gracilariopsis</taxon>
    </lineage>
</organism>
<dbReference type="Pfam" id="PF13409">
    <property type="entry name" value="GST_N_2"/>
    <property type="match status" value="1"/>
</dbReference>
<keyword evidence="2" id="KW-0808">Transferase</keyword>
<name>A0A2V3J554_9FLOR</name>
<protein>
    <submittedName>
        <fullName evidence="2">Glutathione S-transferase omega-like 2</fullName>
    </submittedName>
</protein>
<evidence type="ECO:0000259" key="1">
    <source>
        <dbReference type="PROSITE" id="PS50405"/>
    </source>
</evidence>
<dbReference type="InterPro" id="IPR036282">
    <property type="entry name" value="Glutathione-S-Trfase_C_sf"/>
</dbReference>
<evidence type="ECO:0000313" key="3">
    <source>
        <dbReference type="Proteomes" id="UP000247409"/>
    </source>
</evidence>
<comment type="caution">
    <text evidence="2">The sequence shown here is derived from an EMBL/GenBank/DDBJ whole genome shotgun (WGS) entry which is preliminary data.</text>
</comment>
<dbReference type="GO" id="GO:0005737">
    <property type="term" value="C:cytoplasm"/>
    <property type="evidence" value="ECO:0007669"/>
    <property type="project" value="TreeGrafter"/>
</dbReference>
<dbReference type="Gene3D" id="1.20.1050.10">
    <property type="match status" value="1"/>
</dbReference>
<gene>
    <name evidence="2" type="ORF">BWQ96_00605</name>
</gene>
<feature type="domain" description="GST C-terminal" evidence="1">
    <location>
        <begin position="165"/>
        <end position="264"/>
    </location>
</feature>
<dbReference type="PANTHER" id="PTHR32419:SF6">
    <property type="entry name" value="GLUTATHIONE S-TRANSFERASE OMEGA-LIKE 1-RELATED"/>
    <property type="match status" value="1"/>
</dbReference>
<dbReference type="OrthoDB" id="2309723at2759"/>
<dbReference type="InterPro" id="IPR010987">
    <property type="entry name" value="Glutathione-S-Trfase_C-like"/>
</dbReference>
<keyword evidence="3" id="KW-1185">Reference proteome</keyword>
<dbReference type="PANTHER" id="PTHR32419">
    <property type="entry name" value="GLUTATHIONYL-HYDROQUINONE REDUCTASE"/>
    <property type="match status" value="1"/>
</dbReference>
<dbReference type="Pfam" id="PF13410">
    <property type="entry name" value="GST_C_2"/>
    <property type="match status" value="1"/>
</dbReference>
<dbReference type="InterPro" id="IPR016639">
    <property type="entry name" value="GST_Omega/GSH"/>
</dbReference>
<dbReference type="PROSITE" id="PS50405">
    <property type="entry name" value="GST_CTER"/>
    <property type="match status" value="1"/>
</dbReference>
<proteinExistence type="predicted"/>
<reference evidence="2 3" key="1">
    <citation type="journal article" date="2018" name="Mol. Biol. Evol.">
        <title>Analysis of the draft genome of the red seaweed Gracilariopsis chorda provides insights into genome size evolution in Rhodophyta.</title>
        <authorList>
            <person name="Lee J."/>
            <person name="Yang E.C."/>
            <person name="Graf L."/>
            <person name="Yang J.H."/>
            <person name="Qiu H."/>
            <person name="Zel Zion U."/>
            <person name="Chan C.X."/>
            <person name="Stephens T.G."/>
            <person name="Weber A.P.M."/>
            <person name="Boo G.H."/>
            <person name="Boo S.M."/>
            <person name="Kim K.M."/>
            <person name="Shin Y."/>
            <person name="Jung M."/>
            <person name="Lee S.J."/>
            <person name="Yim H.S."/>
            <person name="Lee J.H."/>
            <person name="Bhattacharya D."/>
            <person name="Yoon H.S."/>
        </authorList>
    </citation>
    <scope>NUCLEOTIDE SEQUENCE [LARGE SCALE GENOMIC DNA]</scope>
    <source>
        <strain evidence="2 3">SKKU-2015</strain>
        <tissue evidence="2">Whole body</tissue>
    </source>
</reference>
<dbReference type="AlphaFoldDB" id="A0A2V3J554"/>
<dbReference type="Proteomes" id="UP000247409">
    <property type="component" value="Unassembled WGS sequence"/>
</dbReference>
<dbReference type="InterPro" id="IPR004045">
    <property type="entry name" value="Glutathione_S-Trfase_N"/>
</dbReference>
<dbReference type="SUPFAM" id="SSF52833">
    <property type="entry name" value="Thioredoxin-like"/>
    <property type="match status" value="1"/>
</dbReference>
<dbReference type="EMBL" id="NBIV01000004">
    <property type="protein sequence ID" value="PXF49535.1"/>
    <property type="molecule type" value="Genomic_DNA"/>
</dbReference>
<dbReference type="STRING" id="448386.A0A2V3J554"/>
<sequence length="264" mass="30557">MSASKPHKAAMDDVVKGRFVRKPSAFRHKISSEPGARFAPEPNRYRLYVSLACPWAHRCLITRALKGLDEILPVTVVHHYMGSEGWRFVTKDEENIPERCEPEPLFGFKKIRELYFHAEPEYDGRFTVPVLWDTKHNTIVNNESSEIIVMLNGLFNDYAKNPHINLYPDTMQEQINEVAESFYNSFNNGVYRCGFAKTQEAYNEAFSELFGRLDILEEHLSKSRYLVGNSLTLADIRLFVTLIRFDAVYVLHFKNEQEAHHGLP</sequence>
<dbReference type="GO" id="GO:0004364">
    <property type="term" value="F:glutathione transferase activity"/>
    <property type="evidence" value="ECO:0007669"/>
    <property type="project" value="InterPro"/>
</dbReference>